<dbReference type="RefSeq" id="WP_165262573.1">
    <property type="nucleotide sequence ID" value="NZ_JAAKGT010000016.1"/>
</dbReference>
<protein>
    <submittedName>
        <fullName evidence="2">Uncharacterized protein</fullName>
    </submittedName>
</protein>
<evidence type="ECO:0000313" key="2">
    <source>
        <dbReference type="EMBL" id="NGM52334.1"/>
    </source>
</evidence>
<dbReference type="AlphaFoldDB" id="A0A6G4R453"/>
<evidence type="ECO:0000256" key="1">
    <source>
        <dbReference type="SAM" id="MobiDB-lite"/>
    </source>
</evidence>
<comment type="caution">
    <text evidence="2">The sequence shown here is derived from an EMBL/GenBank/DDBJ whole genome shotgun (WGS) entry which is preliminary data.</text>
</comment>
<dbReference type="EMBL" id="JAAKGT010000016">
    <property type="protein sequence ID" value="NGM52334.1"/>
    <property type="molecule type" value="Genomic_DNA"/>
</dbReference>
<reference evidence="2" key="1">
    <citation type="submission" date="2020-02" db="EMBL/GenBank/DDBJ databases">
        <authorList>
            <person name="Gao J."/>
            <person name="Sun J."/>
        </authorList>
    </citation>
    <scope>NUCLEOTIDE SEQUENCE</scope>
    <source>
        <strain evidence="2">602-2</strain>
    </source>
</reference>
<feature type="compositionally biased region" description="Basic and acidic residues" evidence="1">
    <location>
        <begin position="62"/>
        <end position="81"/>
    </location>
</feature>
<sequence>MLLSTLLLAVAVQAAPVDRVYTLPETSGPALQADAPPPPARIEDGRVIRPAKPGCPLSKVTPADDAKGEDRARPLSKEPRSGLRYAVMRSVDGCPVDAPMAVRDVK</sequence>
<organism evidence="2">
    <name type="scientific">Caulobacter sp. 602-2</name>
    <dbReference type="NCBI Taxonomy" id="2710887"/>
    <lineage>
        <taxon>Bacteria</taxon>
        <taxon>Pseudomonadati</taxon>
        <taxon>Pseudomonadota</taxon>
        <taxon>Alphaproteobacteria</taxon>
        <taxon>Caulobacterales</taxon>
        <taxon>Caulobacteraceae</taxon>
        <taxon>Caulobacter</taxon>
    </lineage>
</organism>
<gene>
    <name evidence="2" type="ORF">G5B46_22210</name>
</gene>
<feature type="region of interest" description="Disordered" evidence="1">
    <location>
        <begin position="26"/>
        <end position="86"/>
    </location>
</feature>
<proteinExistence type="predicted"/>
<accession>A0A6G4R453</accession>
<name>A0A6G4R453_9CAUL</name>